<dbReference type="EMBL" id="PEZT01000015">
    <property type="protein sequence ID" value="PIS09233.1"/>
    <property type="molecule type" value="Genomic_DNA"/>
</dbReference>
<protein>
    <submittedName>
        <fullName evidence="2">Uncharacterized protein</fullName>
    </submittedName>
</protein>
<accession>A0A2H0W994</accession>
<organism evidence="2 3">
    <name type="scientific">Candidatus Beckwithbacteria bacterium CG10_big_fil_rev_8_21_14_0_10_34_10</name>
    <dbReference type="NCBI Taxonomy" id="1974495"/>
    <lineage>
        <taxon>Bacteria</taxon>
        <taxon>Candidatus Beckwithiibacteriota</taxon>
    </lineage>
</organism>
<evidence type="ECO:0000313" key="2">
    <source>
        <dbReference type="EMBL" id="PIS09233.1"/>
    </source>
</evidence>
<keyword evidence="1" id="KW-0812">Transmembrane</keyword>
<comment type="caution">
    <text evidence="2">The sequence shown here is derived from an EMBL/GenBank/DDBJ whole genome shotgun (WGS) entry which is preliminary data.</text>
</comment>
<feature type="transmembrane region" description="Helical" evidence="1">
    <location>
        <begin position="336"/>
        <end position="360"/>
    </location>
</feature>
<dbReference type="AlphaFoldDB" id="A0A2H0W994"/>
<gene>
    <name evidence="2" type="ORF">COT75_02605</name>
</gene>
<evidence type="ECO:0000313" key="3">
    <source>
        <dbReference type="Proteomes" id="UP000230093"/>
    </source>
</evidence>
<sequence>MKKIFKIIFINLLFLAFYLVIPKKALGAMPCDGKDPCSLFYPGLNFTINPQTLIEDQEGLNVIINGLASGKKYDLYVDCAGGNDYNNQSITASGNNDKFIWQGYISSAQGYRHNCYNNLTLVSEKDRYICLIEGNSSKPTCVVGSYQLISKKEATGLVNCNYTFNPSYPAVEHLENTTLTITDLEPNERYSLVVSGPGIEVICTVSKKTDSSGNFIFSDLTHGEDFGLRYETCIQNPGDFEFTLEPGSSSGFLETNICEFEKRIYSENEDPLTPPEGLKESVDFIKPKECCILKDSMCQDLRNPVCMAKCQKKGIETAFGCFPTDPAAIIDWILRYSLMLSGGIGFLVMLVASFMVMTSAGDPEKLKAGQELLGSAIIGILFIAFSLFILRFIGASILKIPGWG</sequence>
<keyword evidence="1" id="KW-1133">Transmembrane helix</keyword>
<evidence type="ECO:0000256" key="1">
    <source>
        <dbReference type="SAM" id="Phobius"/>
    </source>
</evidence>
<dbReference type="Proteomes" id="UP000230093">
    <property type="component" value="Unassembled WGS sequence"/>
</dbReference>
<reference evidence="3" key="1">
    <citation type="submission" date="2017-09" db="EMBL/GenBank/DDBJ databases">
        <title>Depth-based differentiation of microbial function through sediment-hosted aquifers and enrichment of novel symbionts in the deep terrestrial subsurface.</title>
        <authorList>
            <person name="Probst A.J."/>
            <person name="Ladd B."/>
            <person name="Jarett J.K."/>
            <person name="Geller-Mcgrath D.E."/>
            <person name="Sieber C.M.K."/>
            <person name="Emerson J.B."/>
            <person name="Anantharaman K."/>
            <person name="Thomas B.C."/>
            <person name="Malmstrom R."/>
            <person name="Stieglmeier M."/>
            <person name="Klingl A."/>
            <person name="Woyke T."/>
            <person name="Ryan C.M."/>
            <person name="Banfield J.F."/>
        </authorList>
    </citation>
    <scope>NUCLEOTIDE SEQUENCE [LARGE SCALE GENOMIC DNA]</scope>
</reference>
<name>A0A2H0W994_9BACT</name>
<keyword evidence="1" id="KW-0472">Membrane</keyword>
<proteinExistence type="predicted"/>
<feature type="transmembrane region" description="Helical" evidence="1">
    <location>
        <begin position="372"/>
        <end position="394"/>
    </location>
</feature>